<keyword evidence="4 17" id="KW-0812">Transmembrane</keyword>
<comment type="catalytic activity">
    <reaction evidence="12">
        <text>9-(9Z-octadecenoyloxy)-octadecanoate + H2O = 9-hydroxy-octadecanoate + (9Z)-octadecenoate + H(+)</text>
        <dbReference type="Rhea" id="RHEA:52048"/>
        <dbReference type="ChEBI" id="CHEBI:15377"/>
        <dbReference type="ChEBI" id="CHEBI:15378"/>
        <dbReference type="ChEBI" id="CHEBI:30823"/>
        <dbReference type="ChEBI" id="CHEBI:136282"/>
        <dbReference type="ChEBI" id="CHEBI:136286"/>
    </reaction>
    <physiologicalReaction direction="left-to-right" evidence="12">
        <dbReference type="Rhea" id="RHEA:52049"/>
    </physiologicalReaction>
</comment>
<proteinExistence type="inferred from homology"/>
<dbReference type="PANTHER" id="PTHR10989:SF16">
    <property type="entry name" value="AT02829P-RELATED"/>
    <property type="match status" value="1"/>
</dbReference>
<evidence type="ECO:0000256" key="8">
    <source>
        <dbReference type="ARBA" id="ARBA00047427"/>
    </source>
</evidence>
<comment type="catalytic activity">
    <reaction evidence="10">
        <text>12-octadecanoyloxy-octadecanoate + H2O = 12-hydroxyoctadecanoate + octadecanoate + H(+)</text>
        <dbReference type="Rhea" id="RHEA:52080"/>
        <dbReference type="ChEBI" id="CHEBI:15377"/>
        <dbReference type="ChEBI" id="CHEBI:15378"/>
        <dbReference type="ChEBI" id="CHEBI:25629"/>
        <dbReference type="ChEBI" id="CHEBI:84201"/>
        <dbReference type="ChEBI" id="CHEBI:136330"/>
    </reaction>
    <physiologicalReaction direction="left-to-right" evidence="10">
        <dbReference type="Rhea" id="RHEA:52081"/>
    </physiologicalReaction>
</comment>
<keyword evidence="6 17" id="KW-0472">Membrane</keyword>
<comment type="catalytic activity">
    <reaction evidence="1">
        <text>9-(9Z-hexadecenoyloxy)-octadecanoate + H2O = (9Z)-hexadecenoate + 9-hydroxy-octadecanoate + H(+)</text>
        <dbReference type="Rhea" id="RHEA:52068"/>
        <dbReference type="ChEBI" id="CHEBI:15377"/>
        <dbReference type="ChEBI" id="CHEBI:15378"/>
        <dbReference type="ChEBI" id="CHEBI:32372"/>
        <dbReference type="ChEBI" id="CHEBI:136286"/>
        <dbReference type="ChEBI" id="CHEBI:136309"/>
    </reaction>
    <physiologicalReaction direction="left-to-right" evidence="1">
        <dbReference type="Rhea" id="RHEA:52069"/>
    </physiologicalReaction>
</comment>
<evidence type="ECO:0000256" key="10">
    <source>
        <dbReference type="ARBA" id="ARBA00048680"/>
    </source>
</evidence>
<evidence type="ECO:0000256" key="7">
    <source>
        <dbReference type="ARBA" id="ARBA00047368"/>
    </source>
</evidence>
<dbReference type="WBParaSite" id="Hba_07085">
    <property type="protein sequence ID" value="Hba_07085"/>
    <property type="gene ID" value="Hba_07085"/>
</dbReference>
<evidence type="ECO:0000256" key="17">
    <source>
        <dbReference type="SAM" id="Phobius"/>
    </source>
</evidence>
<feature type="transmembrane region" description="Helical" evidence="17">
    <location>
        <begin position="166"/>
        <end position="189"/>
    </location>
</feature>
<evidence type="ECO:0000256" key="13">
    <source>
        <dbReference type="ARBA" id="ARBA00049221"/>
    </source>
</evidence>
<evidence type="ECO:0000256" key="11">
    <source>
        <dbReference type="ARBA" id="ARBA00048701"/>
    </source>
</evidence>
<evidence type="ECO:0000313" key="18">
    <source>
        <dbReference type="Proteomes" id="UP000095283"/>
    </source>
</evidence>
<feature type="transmembrane region" description="Helical" evidence="17">
    <location>
        <begin position="229"/>
        <end position="249"/>
    </location>
</feature>
<comment type="catalytic activity">
    <reaction evidence="15">
        <text>13-(9Z-hexadecenoyloxy)-octadecanoate + H2O = 13-hydroxy-octadecanoate + (9Z)-hexadecenoate + H(+)</text>
        <dbReference type="Rhea" id="RHEA:52076"/>
        <dbReference type="ChEBI" id="CHEBI:15377"/>
        <dbReference type="ChEBI" id="CHEBI:15378"/>
        <dbReference type="ChEBI" id="CHEBI:32372"/>
        <dbReference type="ChEBI" id="CHEBI:136304"/>
        <dbReference type="ChEBI" id="CHEBI:136315"/>
    </reaction>
    <physiologicalReaction direction="left-to-right" evidence="15">
        <dbReference type="Rhea" id="RHEA:52077"/>
    </physiologicalReaction>
</comment>
<evidence type="ECO:0000256" key="5">
    <source>
        <dbReference type="ARBA" id="ARBA00022989"/>
    </source>
</evidence>
<comment type="catalytic activity">
    <reaction evidence="13">
        <text>9-octadecanoyloxy-octadecanoate + H2O = 9-hydroxy-octadecanoate + octadecanoate + H(+)</text>
        <dbReference type="Rhea" id="RHEA:52096"/>
        <dbReference type="ChEBI" id="CHEBI:15377"/>
        <dbReference type="ChEBI" id="CHEBI:15378"/>
        <dbReference type="ChEBI" id="CHEBI:25629"/>
        <dbReference type="ChEBI" id="CHEBI:136286"/>
        <dbReference type="ChEBI" id="CHEBI:136373"/>
    </reaction>
    <physiologicalReaction direction="left-to-right" evidence="13">
        <dbReference type="Rhea" id="RHEA:52097"/>
    </physiologicalReaction>
</comment>
<evidence type="ECO:0000256" key="16">
    <source>
        <dbReference type="ARBA" id="ARBA00049428"/>
    </source>
</evidence>
<keyword evidence="5 17" id="KW-1133">Transmembrane helix</keyword>
<feature type="transmembrane region" description="Helical" evidence="17">
    <location>
        <begin position="95"/>
        <end position="118"/>
    </location>
</feature>
<comment type="catalytic activity">
    <reaction evidence="8">
        <text>13-octadecanoyloxy-octadecanoate + H2O = 13-hydroxy-octadecanoate + octadecanoate + H(+)</text>
        <dbReference type="Rhea" id="RHEA:52084"/>
        <dbReference type="ChEBI" id="CHEBI:15377"/>
        <dbReference type="ChEBI" id="CHEBI:15378"/>
        <dbReference type="ChEBI" id="CHEBI:25629"/>
        <dbReference type="ChEBI" id="CHEBI:136304"/>
        <dbReference type="ChEBI" id="CHEBI:136335"/>
    </reaction>
    <physiologicalReaction direction="left-to-right" evidence="8">
        <dbReference type="Rhea" id="RHEA:52085"/>
    </physiologicalReaction>
</comment>
<evidence type="ECO:0000256" key="9">
    <source>
        <dbReference type="ARBA" id="ARBA00047863"/>
    </source>
</evidence>
<comment type="subcellular location">
    <subcellularLocation>
        <location evidence="2">Endomembrane system</location>
        <topology evidence="2">Multi-pass membrane protein</topology>
    </subcellularLocation>
</comment>
<feature type="transmembrane region" description="Helical" evidence="17">
    <location>
        <begin position="336"/>
        <end position="356"/>
    </location>
</feature>
<feature type="transmembrane region" description="Helical" evidence="17">
    <location>
        <begin position="261"/>
        <end position="281"/>
    </location>
</feature>
<evidence type="ECO:0000313" key="19">
    <source>
        <dbReference type="WBParaSite" id="Hba_07085"/>
    </source>
</evidence>
<dbReference type="Proteomes" id="UP000095283">
    <property type="component" value="Unplaced"/>
</dbReference>
<dbReference type="GO" id="GO:0012505">
    <property type="term" value="C:endomembrane system"/>
    <property type="evidence" value="ECO:0007669"/>
    <property type="project" value="UniProtKB-SubCell"/>
</dbReference>
<evidence type="ECO:0000256" key="3">
    <source>
        <dbReference type="ARBA" id="ARBA00009300"/>
    </source>
</evidence>
<reference evidence="19" key="1">
    <citation type="submission" date="2016-11" db="UniProtKB">
        <authorList>
            <consortium name="WormBaseParasite"/>
        </authorList>
    </citation>
    <scope>IDENTIFICATION</scope>
</reference>
<dbReference type="Pfam" id="PF04750">
    <property type="entry name" value="Far-17a_AIG1"/>
    <property type="match status" value="1"/>
</dbReference>
<dbReference type="InterPro" id="IPR006838">
    <property type="entry name" value="ADTRP_AIG1"/>
</dbReference>
<dbReference type="AlphaFoldDB" id="A0A1I7WPK0"/>
<comment type="catalytic activity">
    <reaction evidence="7">
        <text>12-hexadecanoyloxy-octadecanoate + H2O = 12-hydroxyoctadecanoate + hexadecanoate + H(+)</text>
        <dbReference type="Rhea" id="RHEA:52056"/>
        <dbReference type="ChEBI" id="CHEBI:7896"/>
        <dbReference type="ChEBI" id="CHEBI:15377"/>
        <dbReference type="ChEBI" id="CHEBI:15378"/>
        <dbReference type="ChEBI" id="CHEBI:83677"/>
        <dbReference type="ChEBI" id="CHEBI:84201"/>
    </reaction>
    <physiologicalReaction direction="left-to-right" evidence="7">
        <dbReference type="Rhea" id="RHEA:52057"/>
    </physiologicalReaction>
</comment>
<feature type="transmembrane region" description="Helical" evidence="17">
    <location>
        <begin position="21"/>
        <end position="42"/>
    </location>
</feature>
<organism evidence="18 19">
    <name type="scientific">Heterorhabditis bacteriophora</name>
    <name type="common">Entomopathogenic nematode worm</name>
    <dbReference type="NCBI Taxonomy" id="37862"/>
    <lineage>
        <taxon>Eukaryota</taxon>
        <taxon>Metazoa</taxon>
        <taxon>Ecdysozoa</taxon>
        <taxon>Nematoda</taxon>
        <taxon>Chromadorea</taxon>
        <taxon>Rhabditida</taxon>
        <taxon>Rhabditina</taxon>
        <taxon>Rhabditomorpha</taxon>
        <taxon>Strongyloidea</taxon>
        <taxon>Heterorhabditidae</taxon>
        <taxon>Heterorhabditis</taxon>
    </lineage>
</organism>
<evidence type="ECO:0000256" key="4">
    <source>
        <dbReference type="ARBA" id="ARBA00022692"/>
    </source>
</evidence>
<evidence type="ECO:0000256" key="6">
    <source>
        <dbReference type="ARBA" id="ARBA00023136"/>
    </source>
</evidence>
<evidence type="ECO:0000256" key="15">
    <source>
        <dbReference type="ARBA" id="ARBA00049322"/>
    </source>
</evidence>
<feature type="transmembrane region" description="Helical" evidence="17">
    <location>
        <begin position="196"/>
        <end position="217"/>
    </location>
</feature>
<sequence>MYELDPAMKRFIFKHYFANTTMGLRAVFHLVTFLTYTYICYFDYNLVKGSMLPIPDQFFSKFVWLTLICLYIQTFYHLIAFFIDLTRCQHAFFHYFARAIVGPIGMSVVLLFWTLFLFDPNTLLADENAKRIIAIKWYNHGIHTLPLITVLIDISIWNHGQPSKKAAVIGIAVFAVLYITELVHPIFCLRIKICYFLEYIFAYSLHYVYYISGFWAYPILGQLSLPFRTLFIAALTTIYSVVALVAAICHANSRLKSFLDFVLYTILFPIGMTACTLFWCLHAVDPSLIMPDWVAALIPSWLNHVTHTLPVPYFMMDMLMTKRLVPTQKTTFFMSVFLRFICADRGWLLGVPPLFFTIY</sequence>
<evidence type="ECO:0000256" key="1">
    <source>
        <dbReference type="ARBA" id="ARBA00000923"/>
    </source>
</evidence>
<name>A0A1I7WPK0_HETBA</name>
<comment type="catalytic activity">
    <reaction evidence="11">
        <text>12-(9Z-octadecenoyloxy)-octadecanoate + H2O = 12-hydroxyoctadecanoate + (9Z)-octadecenoate + H(+)</text>
        <dbReference type="Rhea" id="RHEA:52060"/>
        <dbReference type="ChEBI" id="CHEBI:15377"/>
        <dbReference type="ChEBI" id="CHEBI:15378"/>
        <dbReference type="ChEBI" id="CHEBI:30823"/>
        <dbReference type="ChEBI" id="CHEBI:84201"/>
        <dbReference type="ChEBI" id="CHEBI:136302"/>
    </reaction>
    <physiologicalReaction direction="left-to-right" evidence="11">
        <dbReference type="Rhea" id="RHEA:52061"/>
    </physiologicalReaction>
</comment>
<evidence type="ECO:0000256" key="12">
    <source>
        <dbReference type="ARBA" id="ARBA00048800"/>
    </source>
</evidence>
<dbReference type="PANTHER" id="PTHR10989">
    <property type="entry name" value="ANDROGEN-INDUCED PROTEIN 1-RELATED"/>
    <property type="match status" value="1"/>
</dbReference>
<comment type="similarity">
    <text evidence="3">Belongs to the AIG1 family.</text>
</comment>
<comment type="catalytic activity">
    <reaction evidence="9">
        <text>9-hexadecanoyloxy-octadecanoate + H2O = 9-hydroxy-octadecanoate + hexadecanoate + H(+)</text>
        <dbReference type="Rhea" id="RHEA:52052"/>
        <dbReference type="ChEBI" id="CHEBI:7896"/>
        <dbReference type="ChEBI" id="CHEBI:15377"/>
        <dbReference type="ChEBI" id="CHEBI:15378"/>
        <dbReference type="ChEBI" id="CHEBI:83670"/>
        <dbReference type="ChEBI" id="CHEBI:136286"/>
    </reaction>
    <physiologicalReaction direction="left-to-right" evidence="9">
        <dbReference type="Rhea" id="RHEA:52053"/>
    </physiologicalReaction>
</comment>
<accession>A0A1I7WPK0</accession>
<comment type="catalytic activity">
    <reaction evidence="14">
        <text>13-(9Z-octadecenoyloxy)-octadecanoate + H2O = 13-hydroxy-octadecanoate + (9Z)-octadecenoate + H(+)</text>
        <dbReference type="Rhea" id="RHEA:52064"/>
        <dbReference type="ChEBI" id="CHEBI:15377"/>
        <dbReference type="ChEBI" id="CHEBI:15378"/>
        <dbReference type="ChEBI" id="CHEBI:30823"/>
        <dbReference type="ChEBI" id="CHEBI:136303"/>
        <dbReference type="ChEBI" id="CHEBI:136304"/>
    </reaction>
    <physiologicalReaction direction="left-to-right" evidence="14">
        <dbReference type="Rhea" id="RHEA:52065"/>
    </physiologicalReaction>
</comment>
<evidence type="ECO:0000256" key="14">
    <source>
        <dbReference type="ARBA" id="ARBA00049296"/>
    </source>
</evidence>
<comment type="catalytic activity">
    <reaction evidence="16">
        <text>12-(9Z-hexadecenoyloxy)-octadecanoate + H2O = 12-hydroxyoctadecanoate + (9Z)-hexadecenoate + H(+)</text>
        <dbReference type="Rhea" id="RHEA:52072"/>
        <dbReference type="ChEBI" id="CHEBI:15377"/>
        <dbReference type="ChEBI" id="CHEBI:15378"/>
        <dbReference type="ChEBI" id="CHEBI:32372"/>
        <dbReference type="ChEBI" id="CHEBI:84201"/>
        <dbReference type="ChEBI" id="CHEBI:136312"/>
    </reaction>
    <physiologicalReaction direction="left-to-right" evidence="16">
        <dbReference type="Rhea" id="RHEA:52073"/>
    </physiologicalReaction>
</comment>
<feature type="transmembrane region" description="Helical" evidence="17">
    <location>
        <begin position="293"/>
        <end position="315"/>
    </location>
</feature>
<feature type="transmembrane region" description="Helical" evidence="17">
    <location>
        <begin position="62"/>
        <end position="83"/>
    </location>
</feature>
<evidence type="ECO:0000256" key="2">
    <source>
        <dbReference type="ARBA" id="ARBA00004127"/>
    </source>
</evidence>
<dbReference type="GO" id="GO:0016020">
    <property type="term" value="C:membrane"/>
    <property type="evidence" value="ECO:0007669"/>
    <property type="project" value="InterPro"/>
</dbReference>
<keyword evidence="18" id="KW-1185">Reference proteome</keyword>
<protein>
    <submittedName>
        <fullName evidence="19">Acyl_transf_3 domain-containing protein</fullName>
    </submittedName>
</protein>